<feature type="region of interest" description="Disordered" evidence="1">
    <location>
        <begin position="50"/>
        <end position="201"/>
    </location>
</feature>
<evidence type="ECO:0000313" key="3">
    <source>
        <dbReference type="Proteomes" id="UP000054166"/>
    </source>
</evidence>
<reference evidence="2 3" key="1">
    <citation type="submission" date="2014-04" db="EMBL/GenBank/DDBJ databases">
        <authorList>
            <consortium name="DOE Joint Genome Institute"/>
            <person name="Kuo A."/>
            <person name="Tarkka M."/>
            <person name="Buscot F."/>
            <person name="Kohler A."/>
            <person name="Nagy L.G."/>
            <person name="Floudas D."/>
            <person name="Copeland A."/>
            <person name="Barry K.W."/>
            <person name="Cichocki N."/>
            <person name="Veneault-Fourrey C."/>
            <person name="LaButti K."/>
            <person name="Lindquist E.A."/>
            <person name="Lipzen A."/>
            <person name="Lundell T."/>
            <person name="Morin E."/>
            <person name="Murat C."/>
            <person name="Sun H."/>
            <person name="Tunlid A."/>
            <person name="Henrissat B."/>
            <person name="Grigoriev I.V."/>
            <person name="Hibbett D.S."/>
            <person name="Martin F."/>
            <person name="Nordberg H.P."/>
            <person name="Cantor M.N."/>
            <person name="Hua S.X."/>
        </authorList>
    </citation>
    <scope>NUCLEOTIDE SEQUENCE [LARGE SCALE GENOMIC DNA]</scope>
    <source>
        <strain evidence="2 3">F 1598</strain>
    </source>
</reference>
<feature type="region of interest" description="Disordered" evidence="1">
    <location>
        <begin position="363"/>
        <end position="386"/>
    </location>
</feature>
<dbReference type="InParanoid" id="A0A0C3G2Y0"/>
<feature type="compositionally biased region" description="Basic and acidic residues" evidence="1">
    <location>
        <begin position="504"/>
        <end position="516"/>
    </location>
</feature>
<feature type="compositionally biased region" description="Low complexity" evidence="1">
    <location>
        <begin position="435"/>
        <end position="447"/>
    </location>
</feature>
<organism evidence="2 3">
    <name type="scientific">Piloderma croceum (strain F 1598)</name>
    <dbReference type="NCBI Taxonomy" id="765440"/>
    <lineage>
        <taxon>Eukaryota</taxon>
        <taxon>Fungi</taxon>
        <taxon>Dikarya</taxon>
        <taxon>Basidiomycota</taxon>
        <taxon>Agaricomycotina</taxon>
        <taxon>Agaricomycetes</taxon>
        <taxon>Agaricomycetidae</taxon>
        <taxon>Atheliales</taxon>
        <taxon>Atheliaceae</taxon>
        <taxon>Piloderma</taxon>
    </lineage>
</organism>
<feature type="region of interest" description="Disordered" evidence="1">
    <location>
        <begin position="400"/>
        <end position="603"/>
    </location>
</feature>
<feature type="compositionally biased region" description="Low complexity" evidence="1">
    <location>
        <begin position="172"/>
        <end position="201"/>
    </location>
</feature>
<dbReference type="Proteomes" id="UP000054166">
    <property type="component" value="Unassembled WGS sequence"/>
</dbReference>
<protein>
    <submittedName>
        <fullName evidence="2">Uncharacterized protein</fullName>
    </submittedName>
</protein>
<accession>A0A0C3G2Y0</accession>
<keyword evidence="3" id="KW-1185">Reference proteome</keyword>
<proteinExistence type="predicted"/>
<dbReference type="HOGENOM" id="CLU_014635_0_0_1"/>
<feature type="compositionally biased region" description="Low complexity" evidence="1">
    <location>
        <begin position="584"/>
        <end position="598"/>
    </location>
</feature>
<dbReference type="EMBL" id="KN832973">
    <property type="protein sequence ID" value="KIM90605.1"/>
    <property type="molecule type" value="Genomic_DNA"/>
</dbReference>
<feature type="compositionally biased region" description="Low complexity" evidence="1">
    <location>
        <begin position="123"/>
        <end position="161"/>
    </location>
</feature>
<feature type="compositionally biased region" description="Polar residues" evidence="1">
    <location>
        <begin position="520"/>
        <end position="543"/>
    </location>
</feature>
<gene>
    <name evidence="2" type="ORF">PILCRDRAFT_812360</name>
</gene>
<feature type="compositionally biased region" description="Low complexity" evidence="1">
    <location>
        <begin position="458"/>
        <end position="472"/>
    </location>
</feature>
<dbReference type="STRING" id="765440.A0A0C3G2Y0"/>
<feature type="compositionally biased region" description="Acidic residues" evidence="1">
    <location>
        <begin position="484"/>
        <end position="494"/>
    </location>
</feature>
<name>A0A0C3G2Y0_PILCF</name>
<feature type="compositionally biased region" description="Polar residues" evidence="1">
    <location>
        <begin position="424"/>
        <end position="434"/>
    </location>
</feature>
<dbReference type="OrthoDB" id="2591449at2759"/>
<feature type="compositionally biased region" description="Acidic residues" evidence="1">
    <location>
        <begin position="366"/>
        <end position="379"/>
    </location>
</feature>
<evidence type="ECO:0000313" key="2">
    <source>
        <dbReference type="EMBL" id="KIM90605.1"/>
    </source>
</evidence>
<sequence length="683" mass="73229">MGCDEQKRPSEPRPDHLPCLAICSYLDHAIMQLEVSQLCPPMATQLLVSPSPPIDLPMSPSTHRRLSSRRGSISASDPFGTHLHLNENPDRSSSSTLTIVRVTSPTDPAISEHPSRRNYLRHGSGSSAGPGSPSTGRQDAPSSRLSFAFSSFSGSQTTGLSANSNNTPRSESPTNSLRPRPSSPNQNRPSRSHSSSQPRLSPDQLLALARHSTSGQHSSPYKAPYADLVFPGSSYGETSPASFTPLAPDVYLPFIDRPAEVLALISSPPSGKLFSLLGQTFPRSKGQPSPSIAALTSSLQIAVDLSAFPEDPTTWTFPELILWLTTVPRTVAPDAFWVHQMRACIHERSELIWERVKGALGVPPELDMEDDDDDDDDGGQELFKSSDITTVRTGEEYLTAQASSDSDHHDDFVSSPIDADSDSDYNPLSLSIENIISTSTPSPITPSGSYTNPPPLSLPSSLGAPSSLSHSPHVPDAGLQNITEDQEETEENPDTPENVGLGKQIKEDYTTAKSLDEAQPQCTIQGLKISTSSLRNSTDSPPSSYRRAYSVNSSPQQPALHPQGSPGHAFSLLSSSPHTRPKSLRSSSFGSLHSSSSLPYDPVGDRVPGNPLFPSNFARLAVGPTLRANNPSLRSPPHPPAPAYMMKHGAGVKRRPPSWAEGWDSVKQEYAVTIDSGSSVGGE</sequence>
<evidence type="ECO:0000256" key="1">
    <source>
        <dbReference type="SAM" id="MobiDB-lite"/>
    </source>
</evidence>
<dbReference type="AlphaFoldDB" id="A0A0C3G2Y0"/>
<feature type="compositionally biased region" description="Polar residues" evidence="1">
    <location>
        <begin position="91"/>
        <end position="106"/>
    </location>
</feature>
<reference evidence="3" key="2">
    <citation type="submission" date="2015-01" db="EMBL/GenBank/DDBJ databases">
        <title>Evolutionary Origins and Diversification of the Mycorrhizal Mutualists.</title>
        <authorList>
            <consortium name="DOE Joint Genome Institute"/>
            <consortium name="Mycorrhizal Genomics Consortium"/>
            <person name="Kohler A."/>
            <person name="Kuo A."/>
            <person name="Nagy L.G."/>
            <person name="Floudas D."/>
            <person name="Copeland A."/>
            <person name="Barry K.W."/>
            <person name="Cichocki N."/>
            <person name="Veneault-Fourrey C."/>
            <person name="LaButti K."/>
            <person name="Lindquist E.A."/>
            <person name="Lipzen A."/>
            <person name="Lundell T."/>
            <person name="Morin E."/>
            <person name="Murat C."/>
            <person name="Riley R."/>
            <person name="Ohm R."/>
            <person name="Sun H."/>
            <person name="Tunlid A."/>
            <person name="Henrissat B."/>
            <person name="Grigoriev I.V."/>
            <person name="Hibbett D.S."/>
            <person name="Martin F."/>
        </authorList>
    </citation>
    <scope>NUCLEOTIDE SEQUENCE [LARGE SCALE GENOMIC DNA]</scope>
    <source>
        <strain evidence="3">F 1598</strain>
    </source>
</reference>
<feature type="region of interest" description="Disordered" evidence="1">
    <location>
        <begin position="628"/>
        <end position="660"/>
    </location>
</feature>
<feature type="compositionally biased region" description="Polar residues" evidence="1">
    <location>
        <begin position="162"/>
        <end position="171"/>
    </location>
</feature>